<dbReference type="RefSeq" id="WP_148732471.1">
    <property type="nucleotide sequence ID" value="NZ_VSSB01000001.1"/>
</dbReference>
<feature type="domain" description="DUF7800" evidence="2">
    <location>
        <begin position="4"/>
        <end position="90"/>
    </location>
</feature>
<dbReference type="Pfam" id="PF25077">
    <property type="entry name" value="DUF7800"/>
    <property type="match status" value="1"/>
</dbReference>
<name>A0A5S4V486_9MICO</name>
<sequence>MASSPLLLGPMLRYVDETSASIWVETRADCRVSVHADGRSWHARTFAVHGHHYALVEVDGLQPGTTRPYVVTIDGRRVWPEEDSAYPAPVVATRTPGRPLRMAFGSCRTSVPHDRRGNRTHGVDALRAFALAIAGGSADRPDLLLFLGDQVYADSTSKEMQDFIRSRRDIHEEPGKELKDYEEYAHLYQLAWSDGANRWLLSTVPSAMIFDDHDIRDDWNASLDWKHRMEGTSWWRGRIIAGLASYWVHQHLGNLSPRARAEDELWRRLIGRDADRELDLTDALDAFAERCDTHPDDYRWSYCRDFDDVRLIVVDSRVARDLTPSDRGLLDAQELGWFDEQMRGGFRHVLVASSLPFLLPLGLHHVEAWDEAIAQGAWRKPAAWIGERLRQAVDLEHWAAFQNSFQAVARIATEVADGERGPSPQTVTFLSGDVHYSYVAEVERTTGARIVQAVCSPVRNPLPRFLRWFAVVMSYGVATPVGAAAARSAKVPDPPFRWHTVEGPWFDNNIALLEDADDGLTITWRSGIVDHGDEFHPRLEDVASVTVPSSRDAEAEARDATPP</sequence>
<reference evidence="3 4" key="1">
    <citation type="submission" date="2019-08" db="EMBL/GenBank/DDBJ databases">
        <authorList>
            <person name="Hu J."/>
        </authorList>
    </citation>
    <scope>NUCLEOTIDE SEQUENCE [LARGE SCALE GENOMIC DNA]</scope>
    <source>
        <strain evidence="3 4">NEAU-184</strain>
    </source>
</reference>
<comment type="caution">
    <text evidence="3">The sequence shown here is derived from an EMBL/GenBank/DDBJ whole genome shotgun (WGS) entry which is preliminary data.</text>
</comment>
<dbReference type="Proteomes" id="UP000325243">
    <property type="component" value="Unassembled WGS sequence"/>
</dbReference>
<evidence type="ECO:0000313" key="4">
    <source>
        <dbReference type="Proteomes" id="UP000325243"/>
    </source>
</evidence>
<accession>A0A5S4V486</accession>
<dbReference type="InterPro" id="IPR038607">
    <property type="entry name" value="PhoD-like_sf"/>
</dbReference>
<proteinExistence type="predicted"/>
<evidence type="ECO:0000259" key="1">
    <source>
        <dbReference type="Pfam" id="PF09423"/>
    </source>
</evidence>
<gene>
    <name evidence="3" type="ORF">FYC51_04600</name>
</gene>
<dbReference type="InterPro" id="IPR018946">
    <property type="entry name" value="PhoD-like_MPP"/>
</dbReference>
<protein>
    <submittedName>
        <fullName evidence="3">Alkaline phosphatase family protein</fullName>
    </submittedName>
</protein>
<organism evidence="3 4">
    <name type="scientific">Agromyces mariniharenae</name>
    <dbReference type="NCBI Taxonomy" id="2604423"/>
    <lineage>
        <taxon>Bacteria</taxon>
        <taxon>Bacillati</taxon>
        <taxon>Actinomycetota</taxon>
        <taxon>Actinomycetes</taxon>
        <taxon>Micrococcales</taxon>
        <taxon>Microbacteriaceae</taxon>
        <taxon>Agromyces</taxon>
    </lineage>
</organism>
<dbReference type="InterPro" id="IPR029052">
    <property type="entry name" value="Metallo-depent_PP-like"/>
</dbReference>
<keyword evidence="4" id="KW-1185">Reference proteome</keyword>
<dbReference type="InterPro" id="IPR056702">
    <property type="entry name" value="DUF7800"/>
</dbReference>
<dbReference type="EMBL" id="VSSB01000001">
    <property type="protein sequence ID" value="TYL53008.1"/>
    <property type="molecule type" value="Genomic_DNA"/>
</dbReference>
<evidence type="ECO:0000313" key="3">
    <source>
        <dbReference type="EMBL" id="TYL53008.1"/>
    </source>
</evidence>
<evidence type="ECO:0000259" key="2">
    <source>
        <dbReference type="Pfam" id="PF25077"/>
    </source>
</evidence>
<dbReference type="Gene3D" id="3.60.21.70">
    <property type="entry name" value="PhoD-like phosphatase"/>
    <property type="match status" value="1"/>
</dbReference>
<dbReference type="SUPFAM" id="SSF56300">
    <property type="entry name" value="Metallo-dependent phosphatases"/>
    <property type="match status" value="1"/>
</dbReference>
<dbReference type="CDD" id="cd07389">
    <property type="entry name" value="MPP_PhoD"/>
    <property type="match status" value="1"/>
</dbReference>
<dbReference type="Pfam" id="PF09423">
    <property type="entry name" value="PhoD"/>
    <property type="match status" value="1"/>
</dbReference>
<dbReference type="AlphaFoldDB" id="A0A5S4V486"/>
<dbReference type="PANTHER" id="PTHR37031">
    <property type="entry name" value="METALLOPHOSPHATASE BINDING DOMAIN PROTEIN"/>
    <property type="match status" value="1"/>
</dbReference>
<dbReference type="PANTHER" id="PTHR37031:SF2">
    <property type="entry name" value="PHOD-LIKE PHOSPHATASE METALLOPHOSPHATASE DOMAIN-CONTAINING PROTEIN"/>
    <property type="match status" value="1"/>
</dbReference>
<feature type="domain" description="PhoD-like phosphatase metallophosphatase" evidence="1">
    <location>
        <begin position="138"/>
        <end position="458"/>
    </location>
</feature>